<keyword evidence="4 15" id="KW-0489">Methyltransferase</keyword>
<evidence type="ECO:0000256" key="1">
    <source>
        <dbReference type="ARBA" id="ARBA00001946"/>
    </source>
</evidence>
<dbReference type="InterPro" id="IPR024026">
    <property type="entry name" value="3'-RNA_MeTfrase_Hen1_bac"/>
</dbReference>
<keyword evidence="10" id="KW-0943">RNA-mediated gene silencing</keyword>
<protein>
    <recommendedName>
        <fullName evidence="3">Small RNA 2'-O-methyltransferase</fullName>
        <ecNumber evidence="11">2.1.1.386</ecNumber>
    </recommendedName>
</protein>
<dbReference type="EMBL" id="PUHY01000001">
    <property type="protein sequence ID" value="PQO40389.1"/>
    <property type="molecule type" value="Genomic_DNA"/>
</dbReference>
<evidence type="ECO:0000256" key="10">
    <source>
        <dbReference type="ARBA" id="ARBA00023158"/>
    </source>
</evidence>
<keyword evidence="9" id="KW-0694">RNA-binding</keyword>
<evidence type="ECO:0000256" key="11">
    <source>
        <dbReference type="ARBA" id="ARBA00035025"/>
    </source>
</evidence>
<dbReference type="InterPro" id="IPR013217">
    <property type="entry name" value="Methyltransf_12"/>
</dbReference>
<evidence type="ECO:0000256" key="12">
    <source>
        <dbReference type="ARBA" id="ARBA00048418"/>
    </source>
</evidence>
<dbReference type="AlphaFoldDB" id="A0A2S8G7H6"/>
<dbReference type="GO" id="GO:0003723">
    <property type="term" value="F:RNA binding"/>
    <property type="evidence" value="ECO:0007669"/>
    <property type="project" value="UniProtKB-KW"/>
</dbReference>
<dbReference type="RefSeq" id="WP_105327624.1">
    <property type="nucleotide sequence ID" value="NZ_PUHY01000001.1"/>
</dbReference>
<keyword evidence="5 15" id="KW-0808">Transferase</keyword>
<comment type="caution">
    <text evidence="15">The sequence shown here is derived from an EMBL/GenBank/DDBJ whole genome shotgun (WGS) entry which is preliminary data.</text>
</comment>
<evidence type="ECO:0000256" key="8">
    <source>
        <dbReference type="ARBA" id="ARBA00022842"/>
    </source>
</evidence>
<dbReference type="InterPro" id="IPR024740">
    <property type="entry name" value="Hen1_N"/>
</dbReference>
<dbReference type="PANTHER" id="PTHR21404">
    <property type="entry name" value="HEN1"/>
    <property type="match status" value="1"/>
</dbReference>
<comment type="cofactor">
    <cofactor evidence="1">
        <name>Mg(2+)</name>
        <dbReference type="ChEBI" id="CHEBI:18420"/>
    </cofactor>
</comment>
<dbReference type="GO" id="GO:0031047">
    <property type="term" value="P:regulatory ncRNA-mediated gene silencing"/>
    <property type="evidence" value="ECO:0007669"/>
    <property type="project" value="UniProtKB-KW"/>
</dbReference>
<keyword evidence="8" id="KW-0460">Magnesium</keyword>
<dbReference type="CDD" id="cd02440">
    <property type="entry name" value="AdoMet_MTases"/>
    <property type="match status" value="1"/>
</dbReference>
<evidence type="ECO:0000256" key="5">
    <source>
        <dbReference type="ARBA" id="ARBA00022679"/>
    </source>
</evidence>
<reference evidence="15 16" key="1">
    <citation type="submission" date="2018-02" db="EMBL/GenBank/DDBJ databases">
        <title>Comparative genomes isolates from brazilian mangrove.</title>
        <authorList>
            <person name="Araujo J.E."/>
            <person name="Taketani R.G."/>
            <person name="Silva M.C.P."/>
            <person name="Loureco M.V."/>
            <person name="Andreote F.D."/>
        </authorList>
    </citation>
    <scope>NUCLEOTIDE SEQUENCE [LARGE SCALE GENOMIC DNA]</scope>
    <source>
        <strain evidence="15 16">Hex-1 MGV</strain>
    </source>
</reference>
<dbReference type="NCBIfam" id="TIGR04074">
    <property type="entry name" value="bacter_Hen1"/>
    <property type="match status" value="1"/>
</dbReference>
<evidence type="ECO:0000256" key="9">
    <source>
        <dbReference type="ARBA" id="ARBA00022884"/>
    </source>
</evidence>
<dbReference type="SUPFAM" id="SSF53335">
    <property type="entry name" value="S-adenosyl-L-methionine-dependent methyltransferases"/>
    <property type="match status" value="1"/>
</dbReference>
<dbReference type="GO" id="GO:0090486">
    <property type="term" value="F:small RNA 2'-O-methyltransferase activity"/>
    <property type="evidence" value="ECO:0007669"/>
    <property type="project" value="UniProtKB-EC"/>
</dbReference>
<dbReference type="InterPro" id="IPR029063">
    <property type="entry name" value="SAM-dependent_MTases_sf"/>
</dbReference>
<evidence type="ECO:0000256" key="3">
    <source>
        <dbReference type="ARBA" id="ARBA00021330"/>
    </source>
</evidence>
<evidence type="ECO:0000313" key="15">
    <source>
        <dbReference type="EMBL" id="PQO40389.1"/>
    </source>
</evidence>
<evidence type="ECO:0000259" key="14">
    <source>
        <dbReference type="Pfam" id="PF12623"/>
    </source>
</evidence>
<sequence>MLLTITTDHQPATDLGYLLHKHPERLQSFDLAFGKAHVFYPEADVQRCSACLLLDVDPVGMVRGKNRNQGDLLGHYVNDRSYVASSLLSVAIAQVLGTAMAGRCNQRPELASTPLPFEARLDVLPVRGGERFLHEIFEPLGYEVEAERYLLDPEFPQWGESVYYSVTIRATVTLSDLLTHLYVLIPVFDNEKHYFVGEDELEKLLAKGGAWLAAHPQKEQISRRYLRNRHSLYRQALSRLLEMESPESDEESPRPAAQEETLERTLSLNDQRHGAVLAALKASGARSVLDLGCGEGKLLRDLLNEKQFEQIVGMDVSFRSLEFAQKRLKLDRLPERQAQRLKLLHGSLIYRDRRLEGFDAAALVEVIEHLDSPRLAALERVVFEFAQPKTVVVTTPNQEYNVMWETLPAGQFRHNDHRFEWTQAEFQAWAQQVAGQHGYAVRFLPVGPEDETVGSPTQMGMFTRRL</sequence>
<comment type="similarity">
    <text evidence="2">Belongs to the methyltransferase superfamily. HEN1 family.</text>
</comment>
<dbReference type="Pfam" id="PF12623">
    <property type="entry name" value="Hen1_L"/>
    <property type="match status" value="1"/>
</dbReference>
<evidence type="ECO:0000313" key="16">
    <source>
        <dbReference type="Proteomes" id="UP000238322"/>
    </source>
</evidence>
<feature type="domain" description="Methyltransferase type 12" evidence="13">
    <location>
        <begin position="289"/>
        <end position="381"/>
    </location>
</feature>
<dbReference type="GO" id="GO:0046872">
    <property type="term" value="F:metal ion binding"/>
    <property type="evidence" value="ECO:0007669"/>
    <property type="project" value="UniProtKB-KW"/>
</dbReference>
<evidence type="ECO:0000256" key="6">
    <source>
        <dbReference type="ARBA" id="ARBA00022691"/>
    </source>
</evidence>
<dbReference type="Pfam" id="PF08242">
    <property type="entry name" value="Methyltransf_12"/>
    <property type="match status" value="1"/>
</dbReference>
<dbReference type="EC" id="2.1.1.386" evidence="11"/>
<evidence type="ECO:0000256" key="7">
    <source>
        <dbReference type="ARBA" id="ARBA00022723"/>
    </source>
</evidence>
<dbReference type="InterPro" id="IPR038546">
    <property type="entry name" value="Hen1_N_sf"/>
</dbReference>
<evidence type="ECO:0000256" key="4">
    <source>
        <dbReference type="ARBA" id="ARBA00022603"/>
    </source>
</evidence>
<keyword evidence="6" id="KW-0949">S-adenosyl-L-methionine</keyword>
<feature type="domain" description="Hen1 N-terminal" evidence="14">
    <location>
        <begin position="1"/>
        <end position="240"/>
    </location>
</feature>
<dbReference type="Proteomes" id="UP000238322">
    <property type="component" value="Unassembled WGS sequence"/>
</dbReference>
<accession>A0A2S8G7H6</accession>
<comment type="catalytic activity">
    <reaction evidence="12">
        <text>small RNA 3'-end nucleotide + S-adenosyl-L-methionine = small RNA 3'-end 2'-O-methylnucleotide + S-adenosyl-L-homocysteine + H(+)</text>
        <dbReference type="Rhea" id="RHEA:37887"/>
        <dbReference type="Rhea" id="RHEA-COMP:10415"/>
        <dbReference type="Rhea" id="RHEA-COMP:10416"/>
        <dbReference type="ChEBI" id="CHEBI:15378"/>
        <dbReference type="ChEBI" id="CHEBI:57856"/>
        <dbReference type="ChEBI" id="CHEBI:59789"/>
        <dbReference type="ChEBI" id="CHEBI:74896"/>
        <dbReference type="ChEBI" id="CHEBI:74898"/>
        <dbReference type="EC" id="2.1.1.386"/>
    </reaction>
</comment>
<gene>
    <name evidence="15" type="ORF">C5Y83_00150</name>
</gene>
<name>A0A2S8G7H6_9BACT</name>
<evidence type="ECO:0000256" key="2">
    <source>
        <dbReference type="ARBA" id="ARBA00009026"/>
    </source>
</evidence>
<keyword evidence="7" id="KW-0479">Metal-binding</keyword>
<organism evidence="15 16">
    <name type="scientific">Blastopirellula marina</name>
    <dbReference type="NCBI Taxonomy" id="124"/>
    <lineage>
        <taxon>Bacteria</taxon>
        <taxon>Pseudomonadati</taxon>
        <taxon>Planctomycetota</taxon>
        <taxon>Planctomycetia</taxon>
        <taxon>Pirellulales</taxon>
        <taxon>Pirellulaceae</taxon>
        <taxon>Blastopirellula</taxon>
    </lineage>
</organism>
<dbReference type="GO" id="GO:0001510">
    <property type="term" value="P:RNA methylation"/>
    <property type="evidence" value="ECO:0007669"/>
    <property type="project" value="InterPro"/>
</dbReference>
<dbReference type="OrthoDB" id="626362at2"/>
<dbReference type="Gene3D" id="3.40.50.150">
    <property type="entry name" value="Vaccinia Virus protein VP39"/>
    <property type="match status" value="1"/>
</dbReference>
<dbReference type="PANTHER" id="PTHR21404:SF3">
    <property type="entry name" value="SMALL RNA 2'-O-METHYLTRANSFERASE"/>
    <property type="match status" value="1"/>
</dbReference>
<dbReference type="InterPro" id="IPR026610">
    <property type="entry name" value="Hen1"/>
</dbReference>
<evidence type="ECO:0000259" key="13">
    <source>
        <dbReference type="Pfam" id="PF08242"/>
    </source>
</evidence>
<dbReference type="Gene3D" id="3.30.1610.20">
    <property type="entry name" value="Hen1, N-terminal domain"/>
    <property type="match status" value="1"/>
</dbReference>
<proteinExistence type="inferred from homology"/>